<evidence type="ECO:0000259" key="7">
    <source>
        <dbReference type="PROSITE" id="PS51379"/>
    </source>
</evidence>
<keyword evidence="4 6" id="KW-0408">Iron</keyword>
<feature type="domain" description="4Fe-4S ferredoxin-type" evidence="7">
    <location>
        <begin position="11"/>
        <end position="45"/>
    </location>
</feature>
<dbReference type="NCBIfam" id="NF008434">
    <property type="entry name" value="PRK11274.1"/>
    <property type="match status" value="1"/>
</dbReference>
<keyword evidence="3" id="KW-0677">Repeat</keyword>
<evidence type="ECO:0000313" key="8">
    <source>
        <dbReference type="EMBL" id="VFJ66517.1"/>
    </source>
</evidence>
<dbReference type="EMBL" id="CAADFE010000010">
    <property type="protein sequence ID" value="VFJ66517.1"/>
    <property type="molecule type" value="Genomic_DNA"/>
</dbReference>
<dbReference type="InterPro" id="IPR009051">
    <property type="entry name" value="Helical_ferredxn"/>
</dbReference>
<evidence type="ECO:0000256" key="6">
    <source>
        <dbReference type="PIRNR" id="PIRNR000139"/>
    </source>
</evidence>
<dbReference type="PROSITE" id="PS00198">
    <property type="entry name" value="4FE4S_FER_1"/>
    <property type="match status" value="1"/>
</dbReference>
<dbReference type="PROSITE" id="PS51379">
    <property type="entry name" value="4FE4S_FER_2"/>
    <property type="match status" value="2"/>
</dbReference>
<dbReference type="AlphaFoldDB" id="A0A450TH40"/>
<dbReference type="Gene3D" id="1.10.1060.10">
    <property type="entry name" value="Alpha-helical ferredoxin"/>
    <property type="match status" value="1"/>
</dbReference>
<feature type="domain" description="4Fe-4S ferredoxin-type" evidence="7">
    <location>
        <begin position="66"/>
        <end position="89"/>
    </location>
</feature>
<evidence type="ECO:0000256" key="4">
    <source>
        <dbReference type="ARBA" id="ARBA00023004"/>
    </source>
</evidence>
<comment type="cofactor">
    <cofactor evidence="6">
        <name>[4Fe-4S] cluster</name>
        <dbReference type="ChEBI" id="CHEBI:49883"/>
    </cofactor>
    <text evidence="6">Binds 2 [4Fe-4S] clusters.</text>
</comment>
<name>A0A450TH40_9GAMM</name>
<dbReference type="PANTHER" id="PTHR32479:SF17">
    <property type="entry name" value="GLYCOLATE OXIDASE IRON-SULFUR SUBUNIT"/>
    <property type="match status" value="1"/>
</dbReference>
<dbReference type="PIRSF" id="PIRSF000139">
    <property type="entry name" value="Glc_ox_4Fe-4S"/>
    <property type="match status" value="1"/>
</dbReference>
<evidence type="ECO:0000256" key="3">
    <source>
        <dbReference type="ARBA" id="ARBA00022737"/>
    </source>
</evidence>
<dbReference type="InterPro" id="IPR017896">
    <property type="entry name" value="4Fe4S_Fe-S-bd"/>
</dbReference>
<dbReference type="InterPro" id="IPR017900">
    <property type="entry name" value="4Fe4S_Fe_S_CS"/>
</dbReference>
<evidence type="ECO:0000256" key="5">
    <source>
        <dbReference type="ARBA" id="ARBA00023014"/>
    </source>
</evidence>
<keyword evidence="2 6" id="KW-0479">Metal-binding</keyword>
<keyword evidence="6" id="KW-0813">Transport</keyword>
<reference evidence="8" key="1">
    <citation type="submission" date="2019-02" db="EMBL/GenBank/DDBJ databases">
        <authorList>
            <person name="Gruber-Vodicka R. H."/>
            <person name="Seah K. B. B."/>
        </authorList>
    </citation>
    <scope>NUCLEOTIDE SEQUENCE</scope>
    <source>
        <strain evidence="8">BECK_BZ131</strain>
    </source>
</reference>
<comment type="catalytic activity">
    <reaction evidence="6">
        <text>glycolate + A = glyoxylate + AH2</text>
        <dbReference type="Rhea" id="RHEA:21264"/>
        <dbReference type="ChEBI" id="CHEBI:13193"/>
        <dbReference type="ChEBI" id="CHEBI:17499"/>
        <dbReference type="ChEBI" id="CHEBI:29805"/>
        <dbReference type="ChEBI" id="CHEBI:36655"/>
        <dbReference type="EC" id="1.1.99.14"/>
    </reaction>
</comment>
<evidence type="ECO:0000256" key="1">
    <source>
        <dbReference type="ARBA" id="ARBA00022485"/>
    </source>
</evidence>
<keyword evidence="6" id="KW-0249">Electron transport</keyword>
<keyword evidence="5 6" id="KW-0411">Iron-sulfur</keyword>
<dbReference type="SUPFAM" id="SSF54862">
    <property type="entry name" value="4Fe-4S ferredoxins"/>
    <property type="match status" value="1"/>
</dbReference>
<dbReference type="PANTHER" id="PTHR32479">
    <property type="entry name" value="GLYCOLATE OXIDASE IRON-SULFUR SUBUNIT"/>
    <property type="match status" value="1"/>
</dbReference>
<dbReference type="EC" id="1.1.99.14" evidence="6"/>
<comment type="function">
    <text evidence="6">Component of a complex that catalyzes the oxidation of glycolate to glyoxylate.</text>
</comment>
<comment type="catalytic activity">
    <reaction evidence="6">
        <text>(R)-lactate + A = pyruvate + AH2</text>
        <dbReference type="Rhea" id="RHEA:15089"/>
        <dbReference type="ChEBI" id="CHEBI:13193"/>
        <dbReference type="ChEBI" id="CHEBI:15361"/>
        <dbReference type="ChEBI" id="CHEBI:16004"/>
        <dbReference type="ChEBI" id="CHEBI:17499"/>
    </reaction>
</comment>
<keyword evidence="1 6" id="KW-0004">4Fe-4S</keyword>
<sequence length="402" mass="44551">MKTAIVPAYKDTPEGLDADTILRTCVHCGLCTATCPTYRLLGDERDSPRGRIYLIKQILEGRPVSRITRFHLDRCLTCGACETTCPSGVRYHHLLQLGRELIDKKVPRPPHQRLQRFALRKILPYPKRLSPMVRLADIMRPVLPGMLSRRIPPHRNLPALPDRSCQRKVLILEGCAQSVMMPATNAALIRVLNRMDISVINAPEAGCCGAIGYHLAASQEGLAFMRRNIDAWWPHVEAGIEAIVISASGCGLMVRDYGHVLRHDPEYAEKAARVSSLVRDPVELLPEGDVERLGRIGKGRVIAFHAPCTLQHGLRLAGRVEPVLTQLGFTLTPVADAHLCCGAAGTYSLLQPTLSQRLLTDKLARLEVGKPELIATANVGCQLHLQTRTRVPVRHWIELLDV</sequence>
<dbReference type="GO" id="GO:0019154">
    <property type="term" value="F:glycolate dehydrogenase activity"/>
    <property type="evidence" value="ECO:0007669"/>
    <property type="project" value="UniProtKB-EC"/>
</dbReference>
<organism evidence="8">
    <name type="scientific">Candidatus Kentrum sp. FW</name>
    <dbReference type="NCBI Taxonomy" id="2126338"/>
    <lineage>
        <taxon>Bacteria</taxon>
        <taxon>Pseudomonadati</taxon>
        <taxon>Pseudomonadota</taxon>
        <taxon>Gammaproteobacteria</taxon>
        <taxon>Candidatus Kentrum</taxon>
    </lineage>
</organism>
<gene>
    <name evidence="8" type="ORF">BECKFW1821C_GA0114237_10103</name>
</gene>
<accession>A0A450TH40</accession>
<proteinExistence type="predicted"/>
<dbReference type="Pfam" id="PF13183">
    <property type="entry name" value="Fer4_8"/>
    <property type="match status" value="1"/>
</dbReference>
<dbReference type="InterPro" id="IPR004017">
    <property type="entry name" value="Cys_rich_dom"/>
</dbReference>
<protein>
    <recommendedName>
        <fullName evidence="6">Glycolate oxidase iron-sulfur subunit</fullName>
        <ecNumber evidence="6">1.1.99.14</ecNumber>
    </recommendedName>
</protein>
<dbReference type="GO" id="GO:0051539">
    <property type="term" value="F:4 iron, 4 sulfur cluster binding"/>
    <property type="evidence" value="ECO:0007669"/>
    <property type="project" value="UniProtKB-UniRule"/>
</dbReference>
<dbReference type="InterPro" id="IPR012257">
    <property type="entry name" value="Glc_ox_4Fe-4S"/>
</dbReference>
<dbReference type="Pfam" id="PF02754">
    <property type="entry name" value="CCG"/>
    <property type="match status" value="2"/>
</dbReference>
<evidence type="ECO:0000256" key="2">
    <source>
        <dbReference type="ARBA" id="ARBA00022723"/>
    </source>
</evidence>
<dbReference type="GO" id="GO:0046872">
    <property type="term" value="F:metal ion binding"/>
    <property type="evidence" value="ECO:0007669"/>
    <property type="project" value="UniProtKB-UniRule"/>
</dbReference>